<dbReference type="Proteomes" id="UP000030125">
    <property type="component" value="Unassembled WGS sequence"/>
</dbReference>
<proteinExistence type="predicted"/>
<accession>A0A0A2EQ19</accession>
<name>A0A0A2EQ19_PORCN</name>
<evidence type="ECO:0000256" key="1">
    <source>
        <dbReference type="SAM" id="SignalP"/>
    </source>
</evidence>
<comment type="caution">
    <text evidence="2">The sequence shown here is derived from an EMBL/GenBank/DDBJ whole genome shotgun (WGS) entry which is preliminary data.</text>
</comment>
<gene>
    <name evidence="2" type="ORF">HQ35_07265</name>
</gene>
<dbReference type="RefSeq" id="WP_036852132.1">
    <property type="nucleotide sequence ID" value="NZ_JQJD01000048.1"/>
</dbReference>
<keyword evidence="3" id="KW-1185">Reference proteome</keyword>
<evidence type="ECO:0000313" key="2">
    <source>
        <dbReference type="EMBL" id="KGN79595.1"/>
    </source>
</evidence>
<organism evidence="2 3">
    <name type="scientific">Porphyromonas cangingivalis</name>
    <dbReference type="NCBI Taxonomy" id="36874"/>
    <lineage>
        <taxon>Bacteria</taxon>
        <taxon>Pseudomonadati</taxon>
        <taxon>Bacteroidota</taxon>
        <taxon>Bacteroidia</taxon>
        <taxon>Bacteroidales</taxon>
        <taxon>Porphyromonadaceae</taxon>
        <taxon>Porphyromonas</taxon>
    </lineage>
</organism>
<reference evidence="2 3" key="1">
    <citation type="submission" date="2014-08" db="EMBL/GenBank/DDBJ databases">
        <title>Porphyromonas cangingivalis strain:COT-109_OH1386 Genome sequencing.</title>
        <authorList>
            <person name="Wallis C."/>
            <person name="Deusch O."/>
            <person name="O'Flynn C."/>
            <person name="Davis I."/>
            <person name="Jospin G."/>
            <person name="Darling A.E."/>
            <person name="Coil D.A."/>
            <person name="Alexiev A."/>
            <person name="Horsfall A."/>
            <person name="Kirkwood N."/>
            <person name="Harris S."/>
            <person name="Eisen J.A."/>
        </authorList>
    </citation>
    <scope>NUCLEOTIDE SEQUENCE [LARGE SCALE GENOMIC DNA]</scope>
    <source>
        <strain evidence="3">COT-109 OH1386</strain>
    </source>
</reference>
<sequence length="143" mass="16199">MKKIIGILLLLTFCSLASFAQSKNQAFSHNEFMEKVDSVQIGYSKDKVKAIMGAPYKVAFVKYKDQGLVEQLSYRVKVFRGSWAMINYSFTFYNSALIALVETEVPSSSTIHSDHNSIGYFIKNILPFILPDKQEKKSQHSST</sequence>
<evidence type="ECO:0000313" key="3">
    <source>
        <dbReference type="Proteomes" id="UP000030125"/>
    </source>
</evidence>
<keyword evidence="1" id="KW-0732">Signal</keyword>
<feature type="chain" id="PRO_5001986297" evidence="1">
    <location>
        <begin position="21"/>
        <end position="143"/>
    </location>
</feature>
<feature type="signal peptide" evidence="1">
    <location>
        <begin position="1"/>
        <end position="20"/>
    </location>
</feature>
<protein>
    <submittedName>
        <fullName evidence="2">Uncharacterized protein</fullName>
    </submittedName>
</protein>
<dbReference type="AlphaFoldDB" id="A0A0A2EQ19"/>
<dbReference type="EMBL" id="JQJD01000048">
    <property type="protein sequence ID" value="KGN79595.1"/>
    <property type="molecule type" value="Genomic_DNA"/>
</dbReference>
<dbReference type="OrthoDB" id="1014574at2"/>